<comment type="caution">
    <text evidence="8">The sequence shown here is derived from an EMBL/GenBank/DDBJ whole genome shotgun (WGS) entry which is preliminary data.</text>
</comment>
<accession>A0A430JGX6</accession>
<dbReference type="Gene3D" id="3.20.20.80">
    <property type="entry name" value="Glycosidases"/>
    <property type="match status" value="1"/>
</dbReference>
<dbReference type="RefSeq" id="WP_126140871.1">
    <property type="nucleotide sequence ID" value="NZ_RXHU01000022.1"/>
</dbReference>
<dbReference type="Gene3D" id="2.60.120.260">
    <property type="entry name" value="Galactose-binding domain-like"/>
    <property type="match status" value="4"/>
</dbReference>
<dbReference type="InterPro" id="IPR008964">
    <property type="entry name" value="Invasin/intimin_cell_adhesion"/>
</dbReference>
<comment type="catalytic activity">
    <reaction evidence="1 6">
        <text>The enzyme specifically hydrolyzes (1-&gt;4)-beta-D-galactosidic linkages in type I arabinogalactans.</text>
        <dbReference type="EC" id="3.2.1.89"/>
    </reaction>
</comment>
<dbReference type="EMBL" id="RXHU01000022">
    <property type="protein sequence ID" value="RTE10289.1"/>
    <property type="molecule type" value="Genomic_DNA"/>
</dbReference>
<dbReference type="PANTHER" id="PTHR34983">
    <property type="entry name" value="ARABINOGALACTAN ENDO-BETA-1,4-GALACTANASE A"/>
    <property type="match status" value="1"/>
</dbReference>
<gene>
    <name evidence="8" type="ORF">EJQ19_09015</name>
</gene>
<evidence type="ECO:0000256" key="5">
    <source>
        <dbReference type="ARBA" id="ARBA00023295"/>
    </source>
</evidence>
<dbReference type="Gene3D" id="2.60.40.1080">
    <property type="match status" value="7"/>
</dbReference>
<dbReference type="PROSITE" id="PS50022">
    <property type="entry name" value="FA58C_3"/>
    <property type="match status" value="2"/>
</dbReference>
<dbReference type="Pfam" id="PF02368">
    <property type="entry name" value="Big_2"/>
    <property type="match status" value="5"/>
</dbReference>
<keyword evidence="9" id="KW-1185">Reference proteome</keyword>
<dbReference type="InterPro" id="IPR011683">
    <property type="entry name" value="Glyco_hydro_53"/>
</dbReference>
<dbReference type="InterPro" id="IPR017853">
    <property type="entry name" value="GH"/>
</dbReference>
<dbReference type="SMART" id="SM00635">
    <property type="entry name" value="BID_2"/>
    <property type="match status" value="7"/>
</dbReference>
<evidence type="ECO:0000259" key="7">
    <source>
        <dbReference type="PROSITE" id="PS50022"/>
    </source>
</evidence>
<dbReference type="OrthoDB" id="2479939at2"/>
<protein>
    <recommendedName>
        <fullName evidence="3 6">Arabinogalactan endo-beta-1,4-galactanase</fullName>
        <ecNumber evidence="3 6">3.2.1.89</ecNumber>
    </recommendedName>
</protein>
<evidence type="ECO:0000256" key="1">
    <source>
        <dbReference type="ARBA" id="ARBA00001695"/>
    </source>
</evidence>
<dbReference type="InterPro" id="IPR003343">
    <property type="entry name" value="Big_2"/>
</dbReference>
<dbReference type="SUPFAM" id="SSF49785">
    <property type="entry name" value="Galactose-binding domain-like"/>
    <property type="match status" value="2"/>
</dbReference>
<dbReference type="GO" id="GO:0015926">
    <property type="term" value="F:glucosidase activity"/>
    <property type="evidence" value="ECO:0007669"/>
    <property type="project" value="InterPro"/>
</dbReference>
<sequence>MGKKTMRNSIILFLITALMMISFGVTEAVGTRVAEASGANLLANPGFEADSAVTATPTGWQRITTAGTVTTQNTGHVGTYSVKLTSTTKTGSFDSPAVGVYQTFTGLEQGTYTFSAWIKTSAYSAAASSGPDTTAYLEAKNTGSPAMRAYLNGFPNASGWVQIVLRNVISYNGQATIGLYLQNATAGMTVSMDDASFTLELSDQNPVQNWGFESNLTGWTATGSAVIQSTGADSGVKMLNLAAGAKVAQAVTLKPNTSYIASVRGKVDSAGLVKIGISGIANARSAPSATTSYSLLTVGFATGANETQGTLYLENAGNVGAYVDSVDLFELDNTIMKGVDISYLPLVEDYNGHYSANGVRQDFFDIMQNRGVNAVLPMIFVEAGNLVGGTYSMLPGYFDKTHTIALAQRAKVHNMKFVASFQYSDGWMSASKAWKPLAWLSQSTQQLQTTMYNYNYDFLQSMKDAGVEPAWVKIGNEENAGIVWDDGKIYSTGRAGYAKLINAAYQAMKAVSPSMRGYLHLNNGYDTSSTNAWFDANTSAGITWDGQAYSLYGGRPTGSLPSMLRNNLAKWPDKDVNFVETGFSNTSADYGPLANGSNLTNGYYEKSERGQYNWLIDYMQALRDAPNPTNQQIGFFYWADEWIEKGDGYDGANSPWLPGPKGHQWSNDVGDRTLFTYDGNALDATYAYLWRGKAVAKPLGGEVAFWDSSASYDITSTSVTGVTMRDNTLQVVAGTSKQLLATVAPADQITNSNMTWTSSNPAVAKVNAAGIVTGVAAGTATITVQTVDGGFTDTSVVTVTPATLAGSITLSSSKLSGGAMGLNIGQTATLTAALPTAATNKVVKITSSNPSVAGFLGEPVQTAHPGTLYQQTDITTDVTVVAKSTGTATITVSANDGSASQSFLLTVSKVPVSSVTLDTTSVNLEVGRTQQLTATISPSDASYQGMSWTSSNSSVATVSSTGLVTAIAPGSAAITVTTDDLGKTAQATVTVTDVRTASITLNKGSLRLKAGDSETLTATVLPDDAKDKTLIWTTGSNAVVTVNSSGTVTAVANGTTTLTVAAQDGGAAPVTIPITVANFVNVTGVTIAPTSRTVEAGKTAQLTAAVTPSGADNTNVSWRSSDQAVAVVSATGLVTTLKAGTAVITATTEDGGYAASSTVTATQVLSQGKSVTASRSGASNPATYAVDASDTTAWSTGGYHPGATLTIDLGQTALIDSTRVYSWAASDFAVSVSEDGTNFTNVITHNDIVSAYDTTKAYKVDTTDTFPANAYARYVKLTVNTVQKVGTAQQWTGIYDFKVNGKFVAPVQSITLQNPPTKLVITDSTQLSAVIMPVNADPRLTWSSSNPAAITVDQNGVVTAALLSGAQGEIVDNALITVSAKSGVNANQSIGVKIPIIVEGITILYNGTTVPGDQLGVLLGQTAQLQASIFQGNADYKSKIWSSSNLAVASVNPATGLVTAVGEGSATITLTVDSYKNLPGGVEYASSISVNVVNTPISQGKSVTASRSGASNPAAYAVDGSNTTAWSTGGYHYGATLTVDLGQRALLNATSVYTWAASDFAVSVSDDGVTYTNVLTHDDIVSAYDTTKAYKVTTYDTLPAGVYGRYVRLTVNTVQKVGTTQQWTGIYEFKVYGTPQ</sequence>
<dbReference type="Pfam" id="PF00754">
    <property type="entry name" value="F5_F8_type_C"/>
    <property type="match status" value="2"/>
</dbReference>
<evidence type="ECO:0000256" key="2">
    <source>
        <dbReference type="ARBA" id="ARBA00010687"/>
    </source>
</evidence>
<evidence type="ECO:0000256" key="6">
    <source>
        <dbReference type="RuleBase" id="RU361192"/>
    </source>
</evidence>
<feature type="domain" description="F5/8 type C" evidence="7">
    <location>
        <begin position="1485"/>
        <end position="1634"/>
    </location>
</feature>
<organism evidence="8 9">
    <name type="scientific">Paenibacillus whitsoniae</name>
    <dbReference type="NCBI Taxonomy" id="2496558"/>
    <lineage>
        <taxon>Bacteria</taxon>
        <taxon>Bacillati</taxon>
        <taxon>Bacillota</taxon>
        <taxon>Bacilli</taxon>
        <taxon>Bacillales</taxon>
        <taxon>Paenibacillaceae</taxon>
        <taxon>Paenibacillus</taxon>
    </lineage>
</organism>
<dbReference type="SUPFAM" id="SSF51445">
    <property type="entry name" value="(Trans)glycosidases"/>
    <property type="match status" value="1"/>
</dbReference>
<evidence type="ECO:0000256" key="4">
    <source>
        <dbReference type="ARBA" id="ARBA00022801"/>
    </source>
</evidence>
<dbReference type="Proteomes" id="UP000276128">
    <property type="component" value="Unassembled WGS sequence"/>
</dbReference>
<dbReference type="InterPro" id="IPR008979">
    <property type="entry name" value="Galactose-bd-like_sf"/>
</dbReference>
<dbReference type="GO" id="GO:0045490">
    <property type="term" value="P:pectin catabolic process"/>
    <property type="evidence" value="ECO:0007669"/>
    <property type="project" value="TreeGrafter"/>
</dbReference>
<dbReference type="Pfam" id="PF07745">
    <property type="entry name" value="Glyco_hydro_53"/>
    <property type="match status" value="1"/>
</dbReference>
<evidence type="ECO:0000313" key="9">
    <source>
        <dbReference type="Proteomes" id="UP000276128"/>
    </source>
</evidence>
<evidence type="ECO:0000313" key="8">
    <source>
        <dbReference type="EMBL" id="RTE10289.1"/>
    </source>
</evidence>
<keyword evidence="4 6" id="KW-0378">Hydrolase</keyword>
<comment type="similarity">
    <text evidence="2 6">Belongs to the glycosyl hydrolase 53 family.</text>
</comment>
<keyword evidence="5 6" id="KW-0326">Glycosidase</keyword>
<dbReference type="PANTHER" id="PTHR34983:SF1">
    <property type="entry name" value="ARABINOGALACTAN ENDO-BETA-1,4-GALACTANASE A"/>
    <property type="match status" value="1"/>
</dbReference>
<reference evidence="8 9" key="1">
    <citation type="submission" date="2018-12" db="EMBL/GenBank/DDBJ databases">
        <title>Bacillus ochoae sp. nov., Paenibacillus whitsoniae sp. nov., Paenibacillus spiritus sp. nov. Isolated from the Mars Exploration Rover during spacecraft assembly.</title>
        <authorList>
            <person name="Seuylemezian A."/>
            <person name="Vaishampayan P."/>
        </authorList>
    </citation>
    <scope>NUCLEOTIDE SEQUENCE [LARGE SCALE GENOMIC DNA]</scope>
    <source>
        <strain evidence="8 9">MER 54</strain>
    </source>
</reference>
<proteinExistence type="inferred from homology"/>
<feature type="domain" description="F5/8 type C" evidence="7">
    <location>
        <begin position="1154"/>
        <end position="1302"/>
    </location>
</feature>
<dbReference type="EC" id="3.2.1.89" evidence="3 6"/>
<dbReference type="SUPFAM" id="SSF49373">
    <property type="entry name" value="Invasin/intimin cell-adhesion fragments"/>
    <property type="match status" value="6"/>
</dbReference>
<evidence type="ECO:0000256" key="3">
    <source>
        <dbReference type="ARBA" id="ARBA00012556"/>
    </source>
</evidence>
<dbReference type="InterPro" id="IPR000421">
    <property type="entry name" value="FA58C"/>
</dbReference>
<dbReference type="GO" id="GO:0031218">
    <property type="term" value="F:arabinogalactan endo-1,4-beta-galactosidase activity"/>
    <property type="evidence" value="ECO:0007669"/>
    <property type="project" value="UniProtKB-EC"/>
</dbReference>
<name>A0A430JGX6_9BACL</name>